<evidence type="ECO:0000256" key="1">
    <source>
        <dbReference type="ARBA" id="ARBA00004173"/>
    </source>
</evidence>
<organism evidence="9 10">
    <name type="scientific">Sanghuangporus baumii</name>
    <name type="common">Phellinus baumii</name>
    <dbReference type="NCBI Taxonomy" id="108892"/>
    <lineage>
        <taxon>Eukaryota</taxon>
        <taxon>Fungi</taxon>
        <taxon>Dikarya</taxon>
        <taxon>Basidiomycota</taxon>
        <taxon>Agaricomycotina</taxon>
        <taxon>Agaricomycetes</taxon>
        <taxon>Hymenochaetales</taxon>
        <taxon>Hymenochaetaceae</taxon>
        <taxon>Sanghuangporus</taxon>
    </lineage>
</organism>
<dbReference type="Proteomes" id="UP000757232">
    <property type="component" value="Unassembled WGS sequence"/>
</dbReference>
<accession>A0A9Q5I5G1</accession>
<dbReference type="Gene3D" id="3.40.50.970">
    <property type="match status" value="3"/>
</dbReference>
<evidence type="ECO:0000256" key="2">
    <source>
        <dbReference type="ARBA" id="ARBA00007812"/>
    </source>
</evidence>
<evidence type="ECO:0000313" key="9">
    <source>
        <dbReference type="EMBL" id="OCB91492.1"/>
    </source>
</evidence>
<evidence type="ECO:0000259" key="8">
    <source>
        <dbReference type="Pfam" id="PF02776"/>
    </source>
</evidence>
<evidence type="ECO:0000256" key="5">
    <source>
        <dbReference type="RuleBase" id="RU362132"/>
    </source>
</evidence>
<dbReference type="PANTHER" id="PTHR18968">
    <property type="entry name" value="THIAMINE PYROPHOSPHATE ENZYMES"/>
    <property type="match status" value="1"/>
</dbReference>
<dbReference type="AlphaFoldDB" id="A0A9Q5I5G1"/>
<comment type="similarity">
    <text evidence="2 5">Belongs to the TPP enzyme family.</text>
</comment>
<dbReference type="EMBL" id="LNZH02000085">
    <property type="protein sequence ID" value="OCB91492.1"/>
    <property type="molecule type" value="Genomic_DNA"/>
</dbReference>
<dbReference type="Gene3D" id="3.40.50.1220">
    <property type="entry name" value="TPP-binding domain"/>
    <property type="match status" value="1"/>
</dbReference>
<evidence type="ECO:0000259" key="7">
    <source>
        <dbReference type="Pfam" id="PF02775"/>
    </source>
</evidence>
<comment type="subcellular location">
    <subcellularLocation>
        <location evidence="1">Mitochondrion</location>
    </subcellularLocation>
</comment>
<dbReference type="GO" id="GO:0005948">
    <property type="term" value="C:acetolactate synthase complex"/>
    <property type="evidence" value="ECO:0007669"/>
    <property type="project" value="TreeGrafter"/>
</dbReference>
<dbReference type="GO" id="GO:0003984">
    <property type="term" value="F:acetolactate synthase activity"/>
    <property type="evidence" value="ECO:0007669"/>
    <property type="project" value="TreeGrafter"/>
</dbReference>
<sequence>MYTTSSVFLKTLEQAGITHAFVNWGSDHPALLEELERQRTENGKAGLQIITCPNEMVALSAAQGFAQACGRPAAVLVHVDVGTQSAIVRQYMRYTCQINSGRNVSQVVLRGLQSALSEPKGPVYLWARREVMEEEVSEDLATASIDVTTWTPVEPTAISESAANTIASSLLNAERSLIITSYLGRNTAAVQKLVELSDRLAIPVLVSCPTRVNFPHSHPYFVELTFGMAPSHWLREADTILVIDSDIPYIPVFNKPRPDAKIFHIDVDVLKDNIGMFHINAQLRCKADAQLALTQILDHIPSDVASNARISTRAQELREVSAQRIANLLSLEAAVPSDGSFTVPNILRTLRTSIPVPGRTLFLNESISNYPLVWDHLQPELPGSMFSSGSSSLGWGLGASIGASLARNDLDLIVLVVGDGSFLFGVPASAFWIARKYKTPFLTVILNNGGWKSPKLSMLGVYPQGHGSKVSGNQLTVGFGPDTPDHSQVAVAAGGAWGKRVTLASELEASMKEAVDAVRNEGRCAVLDCVIESI</sequence>
<dbReference type="Pfam" id="PF00205">
    <property type="entry name" value="TPP_enzyme_M"/>
    <property type="match status" value="1"/>
</dbReference>
<evidence type="ECO:0000259" key="6">
    <source>
        <dbReference type="Pfam" id="PF00205"/>
    </source>
</evidence>
<feature type="domain" description="Thiamine pyrophosphate enzyme TPP-binding" evidence="7">
    <location>
        <begin position="375"/>
        <end position="528"/>
    </location>
</feature>
<dbReference type="GO" id="GO:0030976">
    <property type="term" value="F:thiamine pyrophosphate binding"/>
    <property type="evidence" value="ECO:0007669"/>
    <property type="project" value="InterPro"/>
</dbReference>
<dbReference type="SUPFAM" id="SSF52518">
    <property type="entry name" value="Thiamin diphosphate-binding fold (THDP-binding)"/>
    <property type="match status" value="2"/>
</dbReference>
<dbReference type="GO" id="GO:0009099">
    <property type="term" value="P:L-valine biosynthetic process"/>
    <property type="evidence" value="ECO:0007669"/>
    <property type="project" value="TreeGrafter"/>
</dbReference>
<protein>
    <submittedName>
        <fullName evidence="9">Thiamin diphosphate-binding protein</fullName>
    </submittedName>
</protein>
<dbReference type="PANTHER" id="PTHR18968:SF164">
    <property type="entry name" value="PYRUVATE DECARBOXYLASE"/>
    <property type="match status" value="1"/>
</dbReference>
<comment type="caution">
    <text evidence="9">The sequence shown here is derived from an EMBL/GenBank/DDBJ whole genome shotgun (WGS) entry which is preliminary data.</text>
</comment>
<keyword evidence="4" id="KW-0496">Mitochondrion</keyword>
<dbReference type="OrthoDB" id="2867507at2759"/>
<feature type="domain" description="Thiamine pyrophosphate enzyme central" evidence="6">
    <location>
        <begin position="165"/>
        <end position="295"/>
    </location>
</feature>
<dbReference type="InterPro" id="IPR029061">
    <property type="entry name" value="THDP-binding"/>
</dbReference>
<dbReference type="InterPro" id="IPR011766">
    <property type="entry name" value="TPP_enzyme_TPP-bd"/>
</dbReference>
<feature type="domain" description="Thiamine pyrophosphate enzyme N-terminal TPP-binding" evidence="8">
    <location>
        <begin position="3"/>
        <end position="87"/>
    </location>
</feature>
<evidence type="ECO:0000313" key="10">
    <source>
        <dbReference type="Proteomes" id="UP000757232"/>
    </source>
</evidence>
<keyword evidence="10" id="KW-1185">Reference proteome</keyword>
<dbReference type="GO" id="GO:0009097">
    <property type="term" value="P:isoleucine biosynthetic process"/>
    <property type="evidence" value="ECO:0007669"/>
    <property type="project" value="TreeGrafter"/>
</dbReference>
<dbReference type="CDD" id="cd07035">
    <property type="entry name" value="TPP_PYR_POX_like"/>
    <property type="match status" value="1"/>
</dbReference>
<dbReference type="GO" id="GO:0000287">
    <property type="term" value="F:magnesium ion binding"/>
    <property type="evidence" value="ECO:0007669"/>
    <property type="project" value="InterPro"/>
</dbReference>
<gene>
    <name evidence="9" type="ORF">A7U60_g1267</name>
</gene>
<dbReference type="InterPro" id="IPR045229">
    <property type="entry name" value="TPP_enz"/>
</dbReference>
<dbReference type="GO" id="GO:0005739">
    <property type="term" value="C:mitochondrion"/>
    <property type="evidence" value="ECO:0007669"/>
    <property type="project" value="UniProtKB-SubCell"/>
</dbReference>
<name>A0A9Q5I5G1_SANBA</name>
<dbReference type="InterPro" id="IPR012001">
    <property type="entry name" value="Thiamin_PyroP_enz_TPP-bd_dom"/>
</dbReference>
<dbReference type="SUPFAM" id="SSF52467">
    <property type="entry name" value="DHS-like NAD/FAD-binding domain"/>
    <property type="match status" value="1"/>
</dbReference>
<evidence type="ECO:0000256" key="3">
    <source>
        <dbReference type="ARBA" id="ARBA00023052"/>
    </source>
</evidence>
<evidence type="ECO:0000256" key="4">
    <source>
        <dbReference type="ARBA" id="ARBA00023128"/>
    </source>
</evidence>
<dbReference type="InterPro" id="IPR012000">
    <property type="entry name" value="Thiamin_PyroP_enz_cen_dom"/>
</dbReference>
<proteinExistence type="inferred from homology"/>
<dbReference type="GO" id="GO:0050660">
    <property type="term" value="F:flavin adenine dinucleotide binding"/>
    <property type="evidence" value="ECO:0007669"/>
    <property type="project" value="TreeGrafter"/>
</dbReference>
<dbReference type="InterPro" id="IPR029035">
    <property type="entry name" value="DHS-like_NAD/FAD-binding_dom"/>
</dbReference>
<keyword evidence="3 5" id="KW-0786">Thiamine pyrophosphate</keyword>
<reference evidence="9" key="1">
    <citation type="submission" date="2016-06" db="EMBL/GenBank/DDBJ databases">
        <title>Draft Genome sequence of the fungus Inonotus baumii.</title>
        <authorList>
            <person name="Zhu H."/>
            <person name="Lin W."/>
        </authorList>
    </citation>
    <scope>NUCLEOTIDE SEQUENCE</scope>
    <source>
        <strain evidence="9">821</strain>
    </source>
</reference>
<dbReference type="Pfam" id="PF02776">
    <property type="entry name" value="TPP_enzyme_N"/>
    <property type="match status" value="1"/>
</dbReference>
<dbReference type="Pfam" id="PF02775">
    <property type="entry name" value="TPP_enzyme_C"/>
    <property type="match status" value="1"/>
</dbReference>